<evidence type="ECO:0000256" key="2">
    <source>
        <dbReference type="ARBA" id="ARBA00022540"/>
    </source>
</evidence>
<dbReference type="GO" id="GO:0043022">
    <property type="term" value="F:ribosome binding"/>
    <property type="evidence" value="ECO:0007669"/>
    <property type="project" value="TreeGrafter"/>
</dbReference>
<reference evidence="7 8" key="1">
    <citation type="journal article" date="2016" name="Nat. Commun.">
        <title>Thousands of microbial genomes shed light on interconnected biogeochemical processes in an aquifer system.</title>
        <authorList>
            <person name="Anantharaman K."/>
            <person name="Brown C.T."/>
            <person name="Hug L.A."/>
            <person name="Sharon I."/>
            <person name="Castelle C.J."/>
            <person name="Probst A.J."/>
            <person name="Thomas B.C."/>
            <person name="Singh A."/>
            <person name="Wilkins M.J."/>
            <person name="Karaoz U."/>
            <person name="Brodie E.L."/>
            <person name="Williams K.H."/>
            <person name="Hubbard S.S."/>
            <person name="Banfield J.F."/>
        </authorList>
    </citation>
    <scope>NUCLEOTIDE SEQUENCE [LARGE SCALE GENOMIC DNA]</scope>
</reference>
<dbReference type="InterPro" id="IPR001288">
    <property type="entry name" value="Translation_initiation_fac_3"/>
</dbReference>
<dbReference type="GO" id="GO:0032790">
    <property type="term" value="P:ribosome disassembly"/>
    <property type="evidence" value="ECO:0007669"/>
    <property type="project" value="TreeGrafter"/>
</dbReference>
<accession>A0A1F7GVW2</accession>
<evidence type="ECO:0000259" key="6">
    <source>
        <dbReference type="Pfam" id="PF05198"/>
    </source>
</evidence>
<dbReference type="EMBL" id="MFZM01000030">
    <property type="protein sequence ID" value="OGK22904.1"/>
    <property type="molecule type" value="Genomic_DNA"/>
</dbReference>
<dbReference type="PANTHER" id="PTHR10938:SF0">
    <property type="entry name" value="TRANSLATION INITIATION FACTOR IF-3, MITOCHONDRIAL"/>
    <property type="match status" value="1"/>
</dbReference>
<dbReference type="Pfam" id="PF00707">
    <property type="entry name" value="IF3_C"/>
    <property type="match status" value="1"/>
</dbReference>
<feature type="domain" description="Translation initiation factor 3 C-terminal" evidence="5">
    <location>
        <begin position="93"/>
        <end position="174"/>
    </location>
</feature>
<dbReference type="PANTHER" id="PTHR10938">
    <property type="entry name" value="TRANSLATION INITIATION FACTOR IF-3"/>
    <property type="match status" value="1"/>
</dbReference>
<dbReference type="InterPro" id="IPR036787">
    <property type="entry name" value="T_IF-3_N_sf"/>
</dbReference>
<dbReference type="InterPro" id="IPR019815">
    <property type="entry name" value="Translation_initiation_fac_3_C"/>
</dbReference>
<dbReference type="SUPFAM" id="SSF54364">
    <property type="entry name" value="Translation initiation factor IF3, N-terminal domain"/>
    <property type="match status" value="1"/>
</dbReference>
<evidence type="ECO:0000256" key="3">
    <source>
        <dbReference type="ARBA" id="ARBA00022917"/>
    </source>
</evidence>
<dbReference type="GO" id="GO:0005737">
    <property type="term" value="C:cytoplasm"/>
    <property type="evidence" value="ECO:0007669"/>
    <property type="project" value="UniProtKB-ARBA"/>
</dbReference>
<dbReference type="InterPro" id="IPR019814">
    <property type="entry name" value="Translation_initiation_fac_3_N"/>
</dbReference>
<sequence>MERKFRSQKTRVSYITNERIRGDEFRVIDADGKQVGVLPRDKAFTYARERGVDLVLVAPGITPPVVKAIDVHKHQYQEEKKLREGKKGIKKSQMKDLQISLFISENDLGRFEKRAQEFIQDGHQVRLKLPLFGRELGKRDMAFELMNRFIQSLENVQTASEPRFQGKVLIAVISRRK</sequence>
<dbReference type="Gene3D" id="3.10.20.80">
    <property type="entry name" value="Translation initiation factor 3 (IF-3), N-terminal domain"/>
    <property type="match status" value="1"/>
</dbReference>
<evidence type="ECO:0000256" key="4">
    <source>
        <dbReference type="NCBIfam" id="TIGR00168"/>
    </source>
</evidence>
<name>A0A1F7GVW2_9BACT</name>
<evidence type="ECO:0000259" key="5">
    <source>
        <dbReference type="Pfam" id="PF00707"/>
    </source>
</evidence>
<dbReference type="GO" id="GO:0003743">
    <property type="term" value="F:translation initiation factor activity"/>
    <property type="evidence" value="ECO:0007669"/>
    <property type="project" value="UniProtKB-UniRule"/>
</dbReference>
<evidence type="ECO:0000256" key="1">
    <source>
        <dbReference type="ARBA" id="ARBA00005439"/>
    </source>
</evidence>
<dbReference type="NCBIfam" id="TIGR00168">
    <property type="entry name" value="infC"/>
    <property type="match status" value="1"/>
</dbReference>
<dbReference type="Proteomes" id="UP000177159">
    <property type="component" value="Unassembled WGS sequence"/>
</dbReference>
<dbReference type="InterPro" id="IPR036788">
    <property type="entry name" value="T_IF-3_C_sf"/>
</dbReference>
<proteinExistence type="inferred from homology"/>
<comment type="similarity">
    <text evidence="1">Belongs to the IF-3 family.</text>
</comment>
<comment type="caution">
    <text evidence="7">The sequence shown here is derived from an EMBL/GenBank/DDBJ whole genome shotgun (WGS) entry which is preliminary data.</text>
</comment>
<dbReference type="Pfam" id="PF05198">
    <property type="entry name" value="IF3_N"/>
    <property type="match status" value="1"/>
</dbReference>
<protein>
    <recommendedName>
        <fullName evidence="4">Translation initiation factor IF-3</fullName>
    </recommendedName>
</protein>
<keyword evidence="3" id="KW-0648">Protein biosynthesis</keyword>
<evidence type="ECO:0000313" key="8">
    <source>
        <dbReference type="Proteomes" id="UP000177159"/>
    </source>
</evidence>
<dbReference type="Gene3D" id="3.30.110.10">
    <property type="entry name" value="Translation initiation factor 3 (IF-3), C-terminal domain"/>
    <property type="match status" value="1"/>
</dbReference>
<dbReference type="SUPFAM" id="SSF55200">
    <property type="entry name" value="Translation initiation factor IF3, C-terminal domain"/>
    <property type="match status" value="1"/>
</dbReference>
<dbReference type="AlphaFoldDB" id="A0A1F7GVW2"/>
<evidence type="ECO:0000313" key="7">
    <source>
        <dbReference type="EMBL" id="OGK22904.1"/>
    </source>
</evidence>
<gene>
    <name evidence="7" type="ORF">A3C24_03525</name>
</gene>
<feature type="domain" description="Translation initiation factor 3 N-terminal" evidence="6">
    <location>
        <begin position="16"/>
        <end position="84"/>
    </location>
</feature>
<keyword evidence="2 7" id="KW-0396">Initiation factor</keyword>
<organism evidence="7 8">
    <name type="scientific">Candidatus Roizmanbacteria bacterium RIFCSPHIGHO2_02_FULL_37_24</name>
    <dbReference type="NCBI Taxonomy" id="1802037"/>
    <lineage>
        <taxon>Bacteria</taxon>
        <taxon>Candidatus Roizmaniibacteriota</taxon>
    </lineage>
</organism>